<dbReference type="SUPFAM" id="SSF51735">
    <property type="entry name" value="NAD(P)-binding Rossmann-fold domains"/>
    <property type="match status" value="1"/>
</dbReference>
<accession>B8K245</accession>
<dbReference type="GO" id="GO:0016616">
    <property type="term" value="F:oxidoreductase activity, acting on the CH-OH group of donors, NAD or NADP as acceptor"/>
    <property type="evidence" value="ECO:0007669"/>
    <property type="project" value="TreeGrafter"/>
</dbReference>
<dbReference type="PRINTS" id="PR00081">
    <property type="entry name" value="GDHRDH"/>
</dbReference>
<organism evidence="5">
    <name type="scientific">Starmerella magnoliae</name>
    <dbReference type="NCBI Taxonomy" id="5490"/>
    <lineage>
        <taxon>Eukaryota</taxon>
        <taxon>Fungi</taxon>
        <taxon>Dikarya</taxon>
        <taxon>Ascomycota</taxon>
        <taxon>Saccharomycotina</taxon>
        <taxon>Dipodascomycetes</taxon>
        <taxon>Dipodascales</taxon>
        <taxon>Trichomonascaceae</taxon>
        <taxon>Starmerella</taxon>
    </lineage>
</organism>
<comment type="similarity">
    <text evidence="1 4">Belongs to the short-chain dehydrogenases/reductases (SDR) family.</text>
</comment>
<dbReference type="AlphaFoldDB" id="B8K245"/>
<dbReference type="PANTHER" id="PTHR42760">
    <property type="entry name" value="SHORT-CHAIN DEHYDROGENASES/REDUCTASES FAMILY MEMBER"/>
    <property type="match status" value="1"/>
</dbReference>
<dbReference type="Pfam" id="PF00106">
    <property type="entry name" value="adh_short"/>
    <property type="match status" value="1"/>
</dbReference>
<sequence>MTSTPNALVTGGSRGIGASAAIKLAQEGYSVTLASRDLEKLNEVKDKLPIVRGGQKHYVWQLDLADVLAASSFKAAPLPASSYDLFVSNAGIAQFSPTAEYTNSEWLNIMTINLVSPIALTKALLQAVSGRSSENPFQIVFISSVAALRGVAQTAVYSASKAGTDGFARSLARELGPQGVHVNVVNPGWTKTDMTEGVETPKDMPIKGWIQPEAIADAVVFLARSKNITGANIVVDNGFST</sequence>
<dbReference type="GO" id="GO:0006633">
    <property type="term" value="P:fatty acid biosynthetic process"/>
    <property type="evidence" value="ECO:0007669"/>
    <property type="project" value="TreeGrafter"/>
</dbReference>
<dbReference type="InterPro" id="IPR020904">
    <property type="entry name" value="Sc_DH/Rdtase_CS"/>
</dbReference>
<name>B8K245_9ASCO</name>
<dbReference type="SMR" id="B8K245"/>
<dbReference type="InterPro" id="IPR002347">
    <property type="entry name" value="SDR_fam"/>
</dbReference>
<protein>
    <submittedName>
        <fullName evidence="5">Alcohol dehydrogenase 4</fullName>
    </submittedName>
</protein>
<proteinExistence type="inferred from homology"/>
<gene>
    <name evidence="5" type="primary">adh4</name>
</gene>
<evidence type="ECO:0000256" key="3">
    <source>
        <dbReference type="ARBA" id="ARBA00023002"/>
    </source>
</evidence>
<dbReference type="PROSITE" id="PS00061">
    <property type="entry name" value="ADH_SHORT"/>
    <property type="match status" value="1"/>
</dbReference>
<dbReference type="InterPro" id="IPR036291">
    <property type="entry name" value="NAD(P)-bd_dom_sf"/>
</dbReference>
<evidence type="ECO:0000313" key="5">
    <source>
        <dbReference type="EMBL" id="ABB91668.1"/>
    </source>
</evidence>
<dbReference type="CDD" id="cd05233">
    <property type="entry name" value="SDR_c"/>
    <property type="match status" value="1"/>
</dbReference>
<keyword evidence="2" id="KW-0521">NADP</keyword>
<reference evidence="5" key="1">
    <citation type="submission" date="2005-11" db="EMBL/GenBank/DDBJ databases">
        <title>Novel Dehydrogenases from Candida magnoliae.</title>
        <authorList>
            <person name="Breuer M."/>
        </authorList>
    </citation>
    <scope>NUCLEOTIDE SEQUENCE</scope>
    <source>
        <strain evidence="5">ATCC 12573</strain>
    </source>
</reference>
<evidence type="ECO:0000256" key="2">
    <source>
        <dbReference type="ARBA" id="ARBA00022857"/>
    </source>
</evidence>
<keyword evidence="3" id="KW-0560">Oxidoreductase</keyword>
<dbReference type="GO" id="GO:0048038">
    <property type="term" value="F:quinone binding"/>
    <property type="evidence" value="ECO:0007669"/>
    <property type="project" value="TreeGrafter"/>
</dbReference>
<dbReference type="EMBL" id="DQ288129">
    <property type="protein sequence ID" value="ABB91668.1"/>
    <property type="molecule type" value="Genomic_DNA"/>
</dbReference>
<evidence type="ECO:0000256" key="4">
    <source>
        <dbReference type="RuleBase" id="RU000363"/>
    </source>
</evidence>
<dbReference type="PANTHER" id="PTHR42760:SF133">
    <property type="entry name" value="3-OXOACYL-[ACYL-CARRIER-PROTEIN] REDUCTASE"/>
    <property type="match status" value="1"/>
</dbReference>
<dbReference type="Gene3D" id="3.40.50.720">
    <property type="entry name" value="NAD(P)-binding Rossmann-like Domain"/>
    <property type="match status" value="1"/>
</dbReference>
<dbReference type="PRINTS" id="PR00080">
    <property type="entry name" value="SDRFAMILY"/>
</dbReference>
<evidence type="ECO:0000256" key="1">
    <source>
        <dbReference type="ARBA" id="ARBA00006484"/>
    </source>
</evidence>